<evidence type="ECO:0000259" key="13">
    <source>
        <dbReference type="PROSITE" id="PS51850"/>
    </source>
</evidence>
<dbReference type="UniPathway" id="UPA00049">
    <property type="reaction ID" value="UER00060"/>
</dbReference>
<dbReference type="NCBIfam" id="NF004017">
    <property type="entry name" value="PRK05479.1"/>
    <property type="match status" value="1"/>
</dbReference>
<dbReference type="InterPro" id="IPR013023">
    <property type="entry name" value="KARI"/>
</dbReference>
<feature type="binding site" evidence="11">
    <location>
        <position position="49"/>
    </location>
    <ligand>
        <name>NADP(+)</name>
        <dbReference type="ChEBI" id="CHEBI:58349"/>
    </ligand>
</feature>
<dbReference type="InterPro" id="IPR013116">
    <property type="entry name" value="KARI_N"/>
</dbReference>
<keyword evidence="9 11" id="KW-0100">Branched-chain amino acid biosynthesis</keyword>
<keyword evidence="11" id="KW-0521">NADP</keyword>
<dbReference type="NCBIfam" id="NF009940">
    <property type="entry name" value="PRK13403.1"/>
    <property type="match status" value="1"/>
</dbReference>
<comment type="caution">
    <text evidence="11">Lacks conserved residue(s) required for the propagation of feature annotation.</text>
</comment>
<keyword evidence="15" id="KW-0413">Isomerase</keyword>
<feature type="binding site" evidence="11">
    <location>
        <position position="54"/>
    </location>
    <ligand>
        <name>NADP(+)</name>
        <dbReference type="ChEBI" id="CHEBI:58349"/>
    </ligand>
</feature>
<feature type="binding site" evidence="11">
    <location>
        <begin position="26"/>
        <end position="29"/>
    </location>
    <ligand>
        <name>NADP(+)</name>
        <dbReference type="ChEBI" id="CHEBI:58349"/>
    </ligand>
</feature>
<dbReference type="InterPro" id="IPR008927">
    <property type="entry name" value="6-PGluconate_DH-like_C_sf"/>
</dbReference>
<dbReference type="PROSITE" id="PS51850">
    <property type="entry name" value="KARI_N"/>
    <property type="match status" value="1"/>
</dbReference>
<evidence type="ECO:0000256" key="9">
    <source>
        <dbReference type="ARBA" id="ARBA00023304"/>
    </source>
</evidence>
<comment type="catalytic activity">
    <reaction evidence="11">
        <text>(2R,3R)-2,3-dihydroxy-3-methylpentanoate + NADP(+) = (S)-2-ethyl-2-hydroxy-3-oxobutanoate + NADPH + H(+)</text>
        <dbReference type="Rhea" id="RHEA:13493"/>
        <dbReference type="ChEBI" id="CHEBI:15378"/>
        <dbReference type="ChEBI" id="CHEBI:49256"/>
        <dbReference type="ChEBI" id="CHEBI:49258"/>
        <dbReference type="ChEBI" id="CHEBI:57783"/>
        <dbReference type="ChEBI" id="CHEBI:58349"/>
        <dbReference type="EC" id="1.1.1.86"/>
    </reaction>
</comment>
<dbReference type="InterPro" id="IPR036291">
    <property type="entry name" value="NAD(P)-bd_dom_sf"/>
</dbReference>
<evidence type="ECO:0000256" key="10">
    <source>
        <dbReference type="ARBA" id="ARBA00049021"/>
    </source>
</evidence>
<comment type="pathway">
    <text evidence="3 11">Amino-acid biosynthesis; L-isoleucine biosynthesis; L-isoleucine from 2-oxobutanoate: step 2/4.</text>
</comment>
<feature type="binding site" evidence="11 12">
    <location>
        <position position="228"/>
    </location>
    <ligand>
        <name>Mg(2+)</name>
        <dbReference type="ChEBI" id="CHEBI:18420"/>
        <label>2</label>
    </ligand>
</feature>
<dbReference type="PANTHER" id="PTHR21371">
    <property type="entry name" value="KETOL-ACID REDUCTOISOMERASE, MITOCHONDRIAL"/>
    <property type="match status" value="1"/>
</dbReference>
<keyword evidence="6 11" id="KW-0479">Metal-binding</keyword>
<feature type="domain" description="KARI N-terminal Rossmann" evidence="13">
    <location>
        <begin position="1"/>
        <end position="183"/>
    </location>
</feature>
<proteinExistence type="inferred from homology"/>
<dbReference type="EMBL" id="MFNE01000019">
    <property type="protein sequence ID" value="OGG96072.1"/>
    <property type="molecule type" value="Genomic_DNA"/>
</dbReference>
<comment type="similarity">
    <text evidence="4 11 12">Belongs to the ketol-acid reductoisomerase family.</text>
</comment>
<keyword evidence="8 11" id="KW-0560">Oxidoreductase</keyword>
<feature type="binding site" evidence="11 12">
    <location>
        <position position="192"/>
    </location>
    <ligand>
        <name>Mg(2+)</name>
        <dbReference type="ChEBI" id="CHEBI:18420"/>
        <label>2</label>
    </ligand>
</feature>
<dbReference type="Proteomes" id="UP000178449">
    <property type="component" value="Unassembled WGS sequence"/>
</dbReference>
<comment type="cofactor">
    <cofactor evidence="11">
        <name>Mg(2+)</name>
        <dbReference type="ChEBI" id="CHEBI:18420"/>
    </cofactor>
    <text evidence="11">Binds 2 magnesium ions per subunit.</text>
</comment>
<feature type="binding site" evidence="11 12">
    <location>
        <position position="232"/>
    </location>
    <ligand>
        <name>Mg(2+)</name>
        <dbReference type="ChEBI" id="CHEBI:18420"/>
        <label>2</label>
    </ligand>
</feature>
<sequence>MNLPIFYEKDANPSFLKGKKLAVIGFGSQGHAHAQNLKESGFDVVVGLKAGSKSRADVEAAGLKVMDTAAAAAYADMIMILAPDQSQGDIYRNDIAPNLKPGNILAFGHGFNIVYNQIVAPAEVDVVMIAPKGPGHLVRRAFTEGSGVPCLIAVHQDASGKAQDIALAWAQGIGGTRAGVILTNFKDETETDLFGEQAVLCGGISELIRMGFETLTEAGYPPEIAYFECLHETKLIVDLIFEGGINKMNWSVSETAEYGGLVTGPKVIGEESRKAMRQCLKDVQDGTFASQWLLDNKVGQANFNGLRRKSMEHPVEKIGVELRKMFSWIKK</sequence>
<comment type="pathway">
    <text evidence="2 11">Amino-acid biosynthesis; L-valine biosynthesis; L-valine from pyruvate: step 2/4.</text>
</comment>
<keyword evidence="7 11" id="KW-0460">Magnesium</keyword>
<feature type="binding site" evidence="11">
    <location>
        <position position="52"/>
    </location>
    <ligand>
        <name>NADP(+)</name>
        <dbReference type="ChEBI" id="CHEBI:58349"/>
    </ligand>
</feature>
<feature type="binding site" evidence="11 12">
    <location>
        <position position="196"/>
    </location>
    <ligand>
        <name>Mg(2+)</name>
        <dbReference type="ChEBI" id="CHEBI:18420"/>
        <label>1</label>
    </ligand>
</feature>
<dbReference type="GO" id="GO:0009097">
    <property type="term" value="P:isoleucine biosynthetic process"/>
    <property type="evidence" value="ECO:0007669"/>
    <property type="project" value="UniProtKB-UniRule"/>
</dbReference>
<dbReference type="HAMAP" id="MF_00435">
    <property type="entry name" value="IlvC"/>
    <property type="match status" value="1"/>
</dbReference>
<feature type="active site" evidence="11">
    <location>
        <position position="109"/>
    </location>
</feature>
<reference evidence="15 16" key="1">
    <citation type="journal article" date="2016" name="Nat. Commun.">
        <title>Thousands of microbial genomes shed light on interconnected biogeochemical processes in an aquifer system.</title>
        <authorList>
            <person name="Anantharaman K."/>
            <person name="Brown C.T."/>
            <person name="Hug L.A."/>
            <person name="Sharon I."/>
            <person name="Castelle C.J."/>
            <person name="Probst A.J."/>
            <person name="Thomas B.C."/>
            <person name="Singh A."/>
            <person name="Wilkins M.J."/>
            <person name="Karaoz U."/>
            <person name="Brodie E.L."/>
            <person name="Williams K.H."/>
            <person name="Hubbard S.S."/>
            <person name="Banfield J.F."/>
        </authorList>
    </citation>
    <scope>NUCLEOTIDE SEQUENCE [LARGE SCALE GENOMIC DNA]</scope>
</reference>
<dbReference type="GO" id="GO:0009099">
    <property type="term" value="P:L-valine biosynthetic process"/>
    <property type="evidence" value="ECO:0007669"/>
    <property type="project" value="UniProtKB-UniRule"/>
</dbReference>
<dbReference type="Gene3D" id="3.40.50.720">
    <property type="entry name" value="NAD(P)-binding Rossmann-like Domain"/>
    <property type="match status" value="1"/>
</dbReference>
<feature type="binding site" evidence="11 12">
    <location>
        <position position="192"/>
    </location>
    <ligand>
        <name>Mg(2+)</name>
        <dbReference type="ChEBI" id="CHEBI:18420"/>
        <label>1</label>
    </ligand>
</feature>
<evidence type="ECO:0000256" key="5">
    <source>
        <dbReference type="ARBA" id="ARBA00022605"/>
    </source>
</evidence>
<evidence type="ECO:0000313" key="16">
    <source>
        <dbReference type="Proteomes" id="UP000178449"/>
    </source>
</evidence>
<dbReference type="InterPro" id="IPR000506">
    <property type="entry name" value="KARI_C"/>
</dbReference>
<comment type="caution">
    <text evidence="15">The sequence shown here is derived from an EMBL/GenBank/DDBJ whole genome shotgun (WGS) entry which is preliminary data.</text>
</comment>
<dbReference type="GO" id="GO:0005829">
    <property type="term" value="C:cytosol"/>
    <property type="evidence" value="ECO:0007669"/>
    <property type="project" value="TreeGrafter"/>
</dbReference>
<evidence type="ECO:0000256" key="4">
    <source>
        <dbReference type="ARBA" id="ARBA00010318"/>
    </source>
</evidence>
<dbReference type="SUPFAM" id="SSF48179">
    <property type="entry name" value="6-phosphogluconate dehydrogenase C-terminal domain-like"/>
    <property type="match status" value="1"/>
</dbReference>
<evidence type="ECO:0000256" key="11">
    <source>
        <dbReference type="HAMAP-Rule" id="MF_00435"/>
    </source>
</evidence>
<evidence type="ECO:0000256" key="12">
    <source>
        <dbReference type="PROSITE-ProRule" id="PRU01198"/>
    </source>
</evidence>
<accession>A0A1F6GDB5</accession>
<protein>
    <recommendedName>
        <fullName evidence="11">Ketol-acid reductoisomerase (NADP(+))</fullName>
        <shortName evidence="11">KARI</shortName>
        <ecNumber evidence="11">1.1.1.86</ecNumber>
    </recommendedName>
    <alternativeName>
        <fullName evidence="11">Acetohydroxy-acid isomeroreductase</fullName>
        <shortName evidence="11">AHIR</shortName>
    </alternativeName>
    <alternativeName>
        <fullName evidence="11">Alpha-keto-beta-hydroxylacyl reductoisomerase</fullName>
    </alternativeName>
</protein>
<gene>
    <name evidence="11" type="primary">ilvC</name>
    <name evidence="15" type="ORF">A2527_12185</name>
</gene>
<evidence type="ECO:0000256" key="3">
    <source>
        <dbReference type="ARBA" id="ARBA00004885"/>
    </source>
</evidence>
<dbReference type="STRING" id="1817772.A2527_12185"/>
<feature type="domain" description="KARI C-terminal knotted" evidence="14">
    <location>
        <begin position="184"/>
        <end position="329"/>
    </location>
</feature>
<evidence type="ECO:0000256" key="7">
    <source>
        <dbReference type="ARBA" id="ARBA00022842"/>
    </source>
</evidence>
<dbReference type="FunFam" id="3.40.50.720:FF:000023">
    <property type="entry name" value="Ketol-acid reductoisomerase (NADP(+))"/>
    <property type="match status" value="1"/>
</dbReference>
<organism evidence="15 16">
    <name type="scientific">Candidatus Lambdaproteobacteria bacterium RIFOXYD2_FULL_50_16</name>
    <dbReference type="NCBI Taxonomy" id="1817772"/>
    <lineage>
        <taxon>Bacteria</taxon>
        <taxon>Pseudomonadati</taxon>
        <taxon>Pseudomonadota</taxon>
        <taxon>Candidatus Lambdaproteobacteria</taxon>
    </lineage>
</organism>
<dbReference type="AlphaFoldDB" id="A0A1F6GDB5"/>
<dbReference type="Pfam" id="PF07991">
    <property type="entry name" value="KARI_N"/>
    <property type="match status" value="1"/>
</dbReference>
<dbReference type="UniPathway" id="UPA00047">
    <property type="reaction ID" value="UER00056"/>
</dbReference>
<dbReference type="SUPFAM" id="SSF51735">
    <property type="entry name" value="NAD(P)-binding Rossmann-fold domains"/>
    <property type="match status" value="1"/>
</dbReference>
<evidence type="ECO:0000256" key="2">
    <source>
        <dbReference type="ARBA" id="ARBA00004864"/>
    </source>
</evidence>
<dbReference type="Gene3D" id="6.10.240.10">
    <property type="match status" value="1"/>
</dbReference>
<dbReference type="InterPro" id="IPR014359">
    <property type="entry name" value="KARI_prok"/>
</dbReference>
<comment type="function">
    <text evidence="1 11">Involved in the biosynthesis of branched-chain amino acids (BCAA). Catalyzes an alkyl-migration followed by a ketol-acid reduction of (S)-2-acetolactate (S2AL) to yield (R)-2,3-dihydroxy-isovalerate. In the isomerase reaction, S2AL is rearranged via a Mg-dependent methyl migration to produce 3-hydroxy-3-methyl-2-ketobutyrate (HMKB). In the reductase reaction, this 2-ketoacid undergoes a metal-dependent reduction by NADPH to yield (R)-2,3-dihydroxy-isovalerate.</text>
</comment>
<dbReference type="PANTHER" id="PTHR21371:SF1">
    <property type="entry name" value="KETOL-ACID REDUCTOISOMERASE, MITOCHONDRIAL"/>
    <property type="match status" value="1"/>
</dbReference>
<dbReference type="GO" id="GO:0000287">
    <property type="term" value="F:magnesium ion binding"/>
    <property type="evidence" value="ECO:0007669"/>
    <property type="project" value="UniProtKB-UniRule"/>
</dbReference>
<evidence type="ECO:0000256" key="8">
    <source>
        <dbReference type="ARBA" id="ARBA00023002"/>
    </source>
</evidence>
<evidence type="ECO:0000256" key="6">
    <source>
        <dbReference type="ARBA" id="ARBA00022723"/>
    </source>
</evidence>
<dbReference type="GO" id="GO:0050661">
    <property type="term" value="F:NADP binding"/>
    <property type="evidence" value="ECO:0007669"/>
    <property type="project" value="InterPro"/>
</dbReference>
<evidence type="ECO:0000313" key="15">
    <source>
        <dbReference type="EMBL" id="OGG96072.1"/>
    </source>
</evidence>
<keyword evidence="5 11" id="KW-0028">Amino-acid biosynthesis</keyword>
<dbReference type="GO" id="GO:0016853">
    <property type="term" value="F:isomerase activity"/>
    <property type="evidence" value="ECO:0007669"/>
    <property type="project" value="UniProtKB-KW"/>
</dbReference>
<dbReference type="NCBIfam" id="TIGR00465">
    <property type="entry name" value="ilvC"/>
    <property type="match status" value="1"/>
</dbReference>
<feature type="binding site" evidence="11 12">
    <location>
        <position position="253"/>
    </location>
    <ligand>
        <name>substrate</name>
    </ligand>
</feature>
<dbReference type="Pfam" id="PF01450">
    <property type="entry name" value="KARI_C"/>
    <property type="match status" value="1"/>
</dbReference>
<name>A0A1F6GDB5_9PROT</name>
<evidence type="ECO:0000259" key="14">
    <source>
        <dbReference type="PROSITE" id="PS51851"/>
    </source>
</evidence>
<comment type="catalytic activity">
    <reaction evidence="10 11">
        <text>(2R)-2,3-dihydroxy-3-methylbutanoate + NADP(+) = (2S)-2-acetolactate + NADPH + H(+)</text>
        <dbReference type="Rhea" id="RHEA:22068"/>
        <dbReference type="ChEBI" id="CHEBI:15378"/>
        <dbReference type="ChEBI" id="CHEBI:49072"/>
        <dbReference type="ChEBI" id="CHEBI:57783"/>
        <dbReference type="ChEBI" id="CHEBI:58349"/>
        <dbReference type="ChEBI" id="CHEBI:58476"/>
        <dbReference type="EC" id="1.1.1.86"/>
    </reaction>
</comment>
<feature type="binding site" evidence="11">
    <location>
        <position position="135"/>
    </location>
    <ligand>
        <name>NADP(+)</name>
        <dbReference type="ChEBI" id="CHEBI:58349"/>
    </ligand>
</feature>
<dbReference type="PIRSF" id="PIRSF000116">
    <property type="entry name" value="IlvC_gammaproteo"/>
    <property type="match status" value="1"/>
</dbReference>
<dbReference type="EC" id="1.1.1.86" evidence="11"/>
<dbReference type="PROSITE" id="PS51851">
    <property type="entry name" value="KARI_C"/>
    <property type="match status" value="1"/>
</dbReference>
<evidence type="ECO:0000256" key="1">
    <source>
        <dbReference type="ARBA" id="ARBA00002172"/>
    </source>
</evidence>
<dbReference type="GO" id="GO:0004455">
    <property type="term" value="F:ketol-acid reductoisomerase activity"/>
    <property type="evidence" value="ECO:0007669"/>
    <property type="project" value="UniProtKB-UniRule"/>
</dbReference>